<dbReference type="InterPro" id="IPR016898">
    <property type="entry name" value="Polyphosphate_phosphotransfera"/>
</dbReference>
<feature type="domain" description="Polyphosphate kinase-2-related" evidence="4">
    <location>
        <begin position="38"/>
        <end position="270"/>
    </location>
</feature>
<dbReference type="Gene3D" id="3.40.50.300">
    <property type="entry name" value="P-loop containing nucleotide triphosphate hydrolases"/>
    <property type="match status" value="1"/>
</dbReference>
<dbReference type="SUPFAM" id="SSF52540">
    <property type="entry name" value="P-loop containing nucleoside triphosphate hydrolases"/>
    <property type="match status" value="1"/>
</dbReference>
<dbReference type="NCBIfam" id="TIGR03709">
    <property type="entry name" value="PPK2_rel_1"/>
    <property type="match status" value="1"/>
</dbReference>
<protein>
    <submittedName>
        <fullName evidence="5">Polyphosphate kinase 2 family protein</fullName>
    </submittedName>
</protein>
<dbReference type="InterPro" id="IPR022488">
    <property type="entry name" value="PPK2-related"/>
</dbReference>
<evidence type="ECO:0000256" key="2">
    <source>
        <dbReference type="ARBA" id="ARBA00022679"/>
    </source>
</evidence>
<comment type="similarity">
    <text evidence="1">Belongs to the polyphosphate kinase 2 (PPK2) family. Class I subfamily.</text>
</comment>
<name>A0ABX7PUB2_9BACT</name>
<evidence type="ECO:0000256" key="1">
    <source>
        <dbReference type="ARBA" id="ARBA00009924"/>
    </source>
</evidence>
<dbReference type="Pfam" id="PF03976">
    <property type="entry name" value="PPK2"/>
    <property type="match status" value="1"/>
</dbReference>
<evidence type="ECO:0000313" key="5">
    <source>
        <dbReference type="EMBL" id="QSR86586.1"/>
    </source>
</evidence>
<evidence type="ECO:0000259" key="4">
    <source>
        <dbReference type="Pfam" id="PF03976"/>
    </source>
</evidence>
<dbReference type="Proteomes" id="UP000663088">
    <property type="component" value="Chromosome"/>
</dbReference>
<gene>
    <name evidence="5" type="ORF">EM20IM_08890</name>
</gene>
<dbReference type="EMBL" id="CP065956">
    <property type="protein sequence ID" value="QSR86586.1"/>
    <property type="molecule type" value="Genomic_DNA"/>
</dbReference>
<reference evidence="5 6" key="1">
    <citation type="submission" date="2020-12" db="EMBL/GenBank/DDBJ databases">
        <authorList>
            <person name="Awala S.I."/>
            <person name="Gwak J.-H."/>
            <person name="Kim S.-J."/>
            <person name="Rhee S.-K."/>
        </authorList>
    </citation>
    <scope>NUCLEOTIDE SEQUENCE [LARGE SCALE GENOMIC DNA]</scope>
    <source>
        <strain evidence="5 6">IT5</strain>
    </source>
</reference>
<proteinExistence type="inferred from homology"/>
<dbReference type="GO" id="GO:0016301">
    <property type="term" value="F:kinase activity"/>
    <property type="evidence" value="ECO:0007669"/>
    <property type="project" value="UniProtKB-KW"/>
</dbReference>
<accession>A0ABX7PUB2</accession>
<organism evidence="5 6">
    <name type="scientific">Candidatus Methylacidiphilum infernorum</name>
    <dbReference type="NCBI Taxonomy" id="511746"/>
    <lineage>
        <taxon>Bacteria</taxon>
        <taxon>Pseudomonadati</taxon>
        <taxon>Verrucomicrobiota</taxon>
        <taxon>Methylacidiphilae</taxon>
        <taxon>Methylacidiphilales</taxon>
        <taxon>Methylacidiphilaceae</taxon>
        <taxon>Methylacidiphilum (ex Ratnadevi et al. 2023)</taxon>
    </lineage>
</organism>
<dbReference type="PANTHER" id="PTHR34383:SF3">
    <property type="entry name" value="POLYPHOSPHATE:AMP PHOSPHOTRANSFERASE"/>
    <property type="match status" value="1"/>
</dbReference>
<keyword evidence="2" id="KW-0808">Transferase</keyword>
<dbReference type="PANTHER" id="PTHR34383">
    <property type="entry name" value="POLYPHOSPHATE:AMP PHOSPHOTRANSFERASE-RELATED"/>
    <property type="match status" value="1"/>
</dbReference>
<dbReference type="PIRSF" id="PIRSF028756">
    <property type="entry name" value="PPK2_prd"/>
    <property type="match status" value="1"/>
</dbReference>
<keyword evidence="6" id="KW-1185">Reference proteome</keyword>
<evidence type="ECO:0000256" key="3">
    <source>
        <dbReference type="ARBA" id="ARBA00022777"/>
    </source>
</evidence>
<dbReference type="InterPro" id="IPR027417">
    <property type="entry name" value="P-loop_NTPase"/>
</dbReference>
<dbReference type="InterPro" id="IPR022300">
    <property type="entry name" value="PPK2-rel_1"/>
</dbReference>
<sequence>MMKKNLGERLKTIPYKIKEGAKVHLSDFDPADTGPFKSKEEALPRLAQDIERMIVLQEKFYAADSFSLLIVLQGMDCSGKDSLIKHVLSGLNPQGVEVHSFKQPTPEELEHDFLWRYVRKLPSRGRIGIFNRSYYEEVVVTRVHPELIKKEKIPQDPYKEKFWEKRYEAINRFESYLVENGFLIIKFFLHLSKKEQDKRLAERIEREDKQWKISLSDLLEREHWQEYMFAYERMLAHTSTERSSWYVLPADHKWFSQLLAASIIVEILEQLKLDYPRLKEEEKEKLRALFYKKTSS</sequence>
<keyword evidence="3 5" id="KW-0418">Kinase</keyword>
<evidence type="ECO:0000313" key="6">
    <source>
        <dbReference type="Proteomes" id="UP000663088"/>
    </source>
</evidence>